<sequence>MMASIDQILRQGSSIFHSASPLEEIQLSSSVNQFREPTIDVSSATASLTPILHSPRKEIATPTFSRTVGDEKNFTGKPTYLFLERAEDPEPAVPQIGAPRTDAIGAVTCTVADRASSSGGPLAGREAAGQEGVTLEKSASKKARVE</sequence>
<accession>A0A8X7WG78</accession>
<evidence type="ECO:0000256" key="1">
    <source>
        <dbReference type="SAM" id="MobiDB-lite"/>
    </source>
</evidence>
<proteinExistence type="predicted"/>
<protein>
    <submittedName>
        <fullName evidence="2">Uncharacterized protein</fullName>
    </submittedName>
</protein>
<organism evidence="2 3">
    <name type="scientific">Brassica carinata</name>
    <name type="common">Ethiopian mustard</name>
    <name type="synonym">Abyssinian cabbage</name>
    <dbReference type="NCBI Taxonomy" id="52824"/>
    <lineage>
        <taxon>Eukaryota</taxon>
        <taxon>Viridiplantae</taxon>
        <taxon>Streptophyta</taxon>
        <taxon>Embryophyta</taxon>
        <taxon>Tracheophyta</taxon>
        <taxon>Spermatophyta</taxon>
        <taxon>Magnoliopsida</taxon>
        <taxon>eudicotyledons</taxon>
        <taxon>Gunneridae</taxon>
        <taxon>Pentapetalae</taxon>
        <taxon>rosids</taxon>
        <taxon>malvids</taxon>
        <taxon>Brassicales</taxon>
        <taxon>Brassicaceae</taxon>
        <taxon>Brassiceae</taxon>
        <taxon>Brassica</taxon>
    </lineage>
</organism>
<evidence type="ECO:0000313" key="2">
    <source>
        <dbReference type="EMBL" id="KAG2328670.1"/>
    </source>
</evidence>
<comment type="caution">
    <text evidence="2">The sequence shown here is derived from an EMBL/GenBank/DDBJ whole genome shotgun (WGS) entry which is preliminary data.</text>
</comment>
<dbReference type="Proteomes" id="UP000886595">
    <property type="component" value="Unassembled WGS sequence"/>
</dbReference>
<dbReference type="OrthoDB" id="10559534at2759"/>
<reference evidence="2 3" key="1">
    <citation type="submission" date="2020-02" db="EMBL/GenBank/DDBJ databases">
        <authorList>
            <person name="Ma Q."/>
            <person name="Huang Y."/>
            <person name="Song X."/>
            <person name="Pei D."/>
        </authorList>
    </citation>
    <scope>NUCLEOTIDE SEQUENCE [LARGE SCALE GENOMIC DNA]</scope>
    <source>
        <strain evidence="2">Sxm20200214</strain>
        <tissue evidence="2">Leaf</tissue>
    </source>
</reference>
<name>A0A8X7WG78_BRACI</name>
<gene>
    <name evidence="2" type="ORF">Bca52824_011398</name>
</gene>
<dbReference type="AlphaFoldDB" id="A0A8X7WG78"/>
<dbReference type="EMBL" id="JAAMPC010000002">
    <property type="protein sequence ID" value="KAG2328670.1"/>
    <property type="molecule type" value="Genomic_DNA"/>
</dbReference>
<feature type="region of interest" description="Disordered" evidence="1">
    <location>
        <begin position="114"/>
        <end position="146"/>
    </location>
</feature>
<evidence type="ECO:0000313" key="3">
    <source>
        <dbReference type="Proteomes" id="UP000886595"/>
    </source>
</evidence>
<keyword evidence="3" id="KW-1185">Reference proteome</keyword>